<sequence>MCNDVFVCGGGLIELEANPLLSIDCQIGGRLFLWPRY</sequence>
<evidence type="ECO:0000313" key="1">
    <source>
        <dbReference type="EMBL" id="MBX43165.1"/>
    </source>
</evidence>
<dbReference type="AlphaFoldDB" id="A0A2P2NL58"/>
<protein>
    <submittedName>
        <fullName evidence="1">Uncharacterized protein</fullName>
    </submittedName>
</protein>
<dbReference type="EMBL" id="GGEC01062681">
    <property type="protein sequence ID" value="MBX43165.1"/>
    <property type="molecule type" value="Transcribed_RNA"/>
</dbReference>
<accession>A0A2P2NL58</accession>
<proteinExistence type="predicted"/>
<organism evidence="1">
    <name type="scientific">Rhizophora mucronata</name>
    <name type="common">Asiatic mangrove</name>
    <dbReference type="NCBI Taxonomy" id="61149"/>
    <lineage>
        <taxon>Eukaryota</taxon>
        <taxon>Viridiplantae</taxon>
        <taxon>Streptophyta</taxon>
        <taxon>Embryophyta</taxon>
        <taxon>Tracheophyta</taxon>
        <taxon>Spermatophyta</taxon>
        <taxon>Magnoliopsida</taxon>
        <taxon>eudicotyledons</taxon>
        <taxon>Gunneridae</taxon>
        <taxon>Pentapetalae</taxon>
        <taxon>rosids</taxon>
        <taxon>fabids</taxon>
        <taxon>Malpighiales</taxon>
        <taxon>Rhizophoraceae</taxon>
        <taxon>Rhizophora</taxon>
    </lineage>
</organism>
<name>A0A2P2NL58_RHIMU</name>
<reference evidence="1" key="1">
    <citation type="submission" date="2018-02" db="EMBL/GenBank/DDBJ databases">
        <title>Rhizophora mucronata_Transcriptome.</title>
        <authorList>
            <person name="Meera S.P."/>
            <person name="Sreeshan A."/>
            <person name="Augustine A."/>
        </authorList>
    </citation>
    <scope>NUCLEOTIDE SEQUENCE</scope>
    <source>
        <tissue evidence="1">Leaf</tissue>
    </source>
</reference>